<dbReference type="EMBL" id="FRCA01000001">
    <property type="protein sequence ID" value="SHL30427.1"/>
    <property type="molecule type" value="Genomic_DNA"/>
</dbReference>
<proteinExistence type="predicted"/>
<sequence length="53" mass="6062">MMSGISVKRDSSTPEQVRPLRPMFDIRIVIMIREDLSVLDRIIKGPDNMAEFG</sequence>
<dbReference type="Proteomes" id="UP000184123">
    <property type="component" value="Unassembled WGS sequence"/>
</dbReference>
<reference evidence="1 2" key="1">
    <citation type="submission" date="2016-11" db="EMBL/GenBank/DDBJ databases">
        <authorList>
            <person name="Jaros S."/>
            <person name="Januszkiewicz K."/>
            <person name="Wedrychowicz H."/>
        </authorList>
    </citation>
    <scope>NUCLEOTIDE SEQUENCE [LARGE SCALE GENOMIC DNA]</scope>
    <source>
        <strain evidence="1 2">DSM 4740</strain>
    </source>
</reference>
<protein>
    <submittedName>
        <fullName evidence="1">Uncharacterized protein</fullName>
    </submittedName>
</protein>
<accession>A0A1M6ZIY3</accession>
<evidence type="ECO:0000313" key="1">
    <source>
        <dbReference type="EMBL" id="SHL30427.1"/>
    </source>
</evidence>
<organism evidence="1 2">
    <name type="scientific">Halomonas cupida</name>
    <dbReference type="NCBI Taxonomy" id="44933"/>
    <lineage>
        <taxon>Bacteria</taxon>
        <taxon>Pseudomonadati</taxon>
        <taxon>Pseudomonadota</taxon>
        <taxon>Gammaproteobacteria</taxon>
        <taxon>Oceanospirillales</taxon>
        <taxon>Halomonadaceae</taxon>
        <taxon>Halomonas</taxon>
    </lineage>
</organism>
<name>A0A1M6ZIY3_9GAMM</name>
<dbReference type="AlphaFoldDB" id="A0A1M6ZIY3"/>
<gene>
    <name evidence="1" type="ORF">SAMN05660971_00135</name>
</gene>
<evidence type="ECO:0000313" key="2">
    <source>
        <dbReference type="Proteomes" id="UP000184123"/>
    </source>
</evidence>
<dbReference type="STRING" id="44933.SAMN05660971_00135"/>